<dbReference type="Gene3D" id="3.10.250.10">
    <property type="entry name" value="SRCR-like domain"/>
    <property type="match status" value="1"/>
</dbReference>
<dbReference type="PANTHER" id="PTHR48071:SF18">
    <property type="entry name" value="DELETED IN MALIGNANT BRAIN TUMORS 1 PROTEIN-RELATED"/>
    <property type="match status" value="1"/>
</dbReference>
<dbReference type="SUPFAM" id="SSF63501">
    <property type="entry name" value="Frizzled cysteine-rich domain"/>
    <property type="match status" value="1"/>
</dbReference>
<evidence type="ECO:0000313" key="6">
    <source>
        <dbReference type="EMBL" id="KAK7492987.1"/>
    </source>
</evidence>
<dbReference type="Pfam" id="PF00530">
    <property type="entry name" value="SRCR"/>
    <property type="match status" value="1"/>
</dbReference>
<comment type="caution">
    <text evidence="6">The sequence shown here is derived from an EMBL/GenBank/DDBJ whole genome shotgun (WGS) entry which is preliminary data.</text>
</comment>
<evidence type="ECO:0000256" key="3">
    <source>
        <dbReference type="PROSITE-ProRule" id="PRU00196"/>
    </source>
</evidence>
<keyword evidence="7" id="KW-1185">Reference proteome</keyword>
<reference evidence="6 7" key="1">
    <citation type="journal article" date="2023" name="Sci. Data">
        <title>Genome assembly of the Korean intertidal mud-creeper Batillaria attramentaria.</title>
        <authorList>
            <person name="Patra A.K."/>
            <person name="Ho P.T."/>
            <person name="Jun S."/>
            <person name="Lee S.J."/>
            <person name="Kim Y."/>
            <person name="Won Y.J."/>
        </authorList>
    </citation>
    <scope>NUCLEOTIDE SEQUENCE [LARGE SCALE GENOMIC DNA]</scope>
    <source>
        <strain evidence="6">Wonlab-2016</strain>
    </source>
</reference>
<feature type="disulfide bond" evidence="2">
    <location>
        <begin position="109"/>
        <end position="170"/>
    </location>
</feature>
<name>A0ABD0L1N6_9CAEN</name>
<dbReference type="EMBL" id="JACVVK020000097">
    <property type="protein sequence ID" value="KAK7492987.1"/>
    <property type="molecule type" value="Genomic_DNA"/>
</dbReference>
<dbReference type="Gene3D" id="1.10.2000.10">
    <property type="entry name" value="Frizzled cysteine-rich domain"/>
    <property type="match status" value="1"/>
</dbReference>
<evidence type="ECO:0000313" key="7">
    <source>
        <dbReference type="Proteomes" id="UP001519460"/>
    </source>
</evidence>
<organism evidence="6 7">
    <name type="scientific">Batillaria attramentaria</name>
    <dbReference type="NCBI Taxonomy" id="370345"/>
    <lineage>
        <taxon>Eukaryota</taxon>
        <taxon>Metazoa</taxon>
        <taxon>Spiralia</taxon>
        <taxon>Lophotrochozoa</taxon>
        <taxon>Mollusca</taxon>
        <taxon>Gastropoda</taxon>
        <taxon>Caenogastropoda</taxon>
        <taxon>Sorbeoconcha</taxon>
        <taxon>Cerithioidea</taxon>
        <taxon>Batillariidae</taxon>
        <taxon>Batillaria</taxon>
    </lineage>
</organism>
<accession>A0ABD0L1N6</accession>
<sequence>MVLPILTNLIQEIVKRQQQQLATFNIPDKGKIAFRESSREHKRRLFPDLHYKPQTDAGEMAVGWRMYQAVSLLIFSPFAGVTTAQSTTSQTGSNVNETSNNINVTEDGCIPLTFTPCKHLGYTHFSLPNLYGSVDEESAEGDYYALANVSFSSNCTSDPTMFCAFAFPPCTEAQRQIQLCSETCRAIMHQCYEQLPFRPNCWMFPSDQPCLQSPYPLAPINTSAVAPEVRLVNGSHAWEGRLEVNINGTWGTVCDNGFESPTAWVVCRMLGYTGYGGIYKKQAFNAFAVQGCTVRC</sequence>
<keyword evidence="1 2" id="KW-1015">Disulfide bond</keyword>
<evidence type="ECO:0000256" key="1">
    <source>
        <dbReference type="ARBA" id="ARBA00023157"/>
    </source>
</evidence>
<dbReference type="PROSITE" id="PS00420">
    <property type="entry name" value="SRCR_1"/>
    <property type="match status" value="1"/>
</dbReference>
<evidence type="ECO:0000256" key="2">
    <source>
        <dbReference type="PROSITE-ProRule" id="PRU00090"/>
    </source>
</evidence>
<gene>
    <name evidence="6" type="ORF">BaRGS_00015717</name>
</gene>
<dbReference type="PROSITE" id="PS50287">
    <property type="entry name" value="SRCR_2"/>
    <property type="match status" value="1"/>
</dbReference>
<dbReference type="Pfam" id="PF01392">
    <property type="entry name" value="Fz"/>
    <property type="match status" value="1"/>
</dbReference>
<dbReference type="InterPro" id="IPR001190">
    <property type="entry name" value="SRCR"/>
</dbReference>
<dbReference type="AlphaFoldDB" id="A0ABD0L1N6"/>
<comment type="caution">
    <text evidence="3">Lacks conserved residue(s) required for the propagation of feature annotation.</text>
</comment>
<dbReference type="SUPFAM" id="SSF56487">
    <property type="entry name" value="SRCR-like"/>
    <property type="match status" value="1"/>
</dbReference>
<feature type="domain" description="SRCR" evidence="5">
    <location>
        <begin position="229"/>
        <end position="271"/>
    </location>
</feature>
<dbReference type="InterPro" id="IPR020067">
    <property type="entry name" value="Frizzled_dom"/>
</dbReference>
<protein>
    <submittedName>
        <fullName evidence="6">Uncharacterized protein</fullName>
    </submittedName>
</protein>
<evidence type="ECO:0000259" key="5">
    <source>
        <dbReference type="PROSITE" id="PS50287"/>
    </source>
</evidence>
<dbReference type="CDD" id="cd07066">
    <property type="entry name" value="CRD_FZ"/>
    <property type="match status" value="1"/>
</dbReference>
<dbReference type="InterPro" id="IPR036772">
    <property type="entry name" value="SRCR-like_dom_sf"/>
</dbReference>
<dbReference type="PANTHER" id="PTHR48071">
    <property type="entry name" value="SRCR DOMAIN-CONTAINING PROTEIN"/>
    <property type="match status" value="1"/>
</dbReference>
<dbReference type="SMART" id="SM00202">
    <property type="entry name" value="SR"/>
    <property type="match status" value="1"/>
</dbReference>
<dbReference type="PROSITE" id="PS50038">
    <property type="entry name" value="FZ"/>
    <property type="match status" value="1"/>
</dbReference>
<dbReference type="PRINTS" id="PR00258">
    <property type="entry name" value="SPERACTRCPTR"/>
</dbReference>
<proteinExistence type="predicted"/>
<dbReference type="Proteomes" id="UP001519460">
    <property type="component" value="Unassembled WGS sequence"/>
</dbReference>
<dbReference type="InterPro" id="IPR036790">
    <property type="entry name" value="Frizzled_dom_sf"/>
</dbReference>
<evidence type="ECO:0000259" key="4">
    <source>
        <dbReference type="PROSITE" id="PS50038"/>
    </source>
</evidence>
<feature type="disulfide bond" evidence="2">
    <location>
        <begin position="117"/>
        <end position="163"/>
    </location>
</feature>
<feature type="domain" description="FZ" evidence="4">
    <location>
        <begin position="104"/>
        <end position="214"/>
    </location>
</feature>